<accession>A0A370WRW2</accession>
<sequence length="148" mass="16129">MDTSPYLARADWMSLLAQADPAELSQAMDAFAPPADTAWLRPAQTGLYMLRGRVGGTGPQFNFGEITVTRCSVQAGGHIGHAWVRGSNTRHAELAALADAMLQAAHTHGELHLHVIEPLRRALDRRRDEASRKAAASKVEFFTVVRGE</sequence>
<reference evidence="1 2" key="1">
    <citation type="submission" date="2018-07" db="EMBL/GenBank/DDBJ databases">
        <title>Dyella monticola sp. nov. and Dyella psychrodurans sp. nov. isolated from monsoon evergreen broad-leaved forest soil of Dinghu Mountain, China.</title>
        <authorList>
            <person name="Gao Z."/>
            <person name="Qiu L."/>
        </authorList>
    </citation>
    <scope>NUCLEOTIDE SEQUENCE [LARGE SCALE GENOMIC DNA]</scope>
    <source>
        <strain evidence="1 2">4G-K06</strain>
    </source>
</reference>
<name>A0A370WRW2_9GAMM</name>
<dbReference type="InterPro" id="IPR009609">
    <property type="entry name" value="Phosphonate_metab_PhnG"/>
</dbReference>
<comment type="caution">
    <text evidence="1">The sequence shown here is derived from an EMBL/GenBank/DDBJ whole genome shotgun (WGS) entry which is preliminary data.</text>
</comment>
<dbReference type="GO" id="GO:0015716">
    <property type="term" value="P:organic phosphonate transport"/>
    <property type="evidence" value="ECO:0007669"/>
    <property type="project" value="InterPro"/>
</dbReference>
<dbReference type="EMBL" id="QRBE01000020">
    <property type="protein sequence ID" value="RDS78909.1"/>
    <property type="molecule type" value="Genomic_DNA"/>
</dbReference>
<evidence type="ECO:0000313" key="1">
    <source>
        <dbReference type="EMBL" id="RDS78909.1"/>
    </source>
</evidence>
<dbReference type="Proteomes" id="UP000254258">
    <property type="component" value="Unassembled WGS sequence"/>
</dbReference>
<dbReference type="NCBIfam" id="TIGR03293">
    <property type="entry name" value="PhnG_redo"/>
    <property type="match status" value="1"/>
</dbReference>
<keyword evidence="1" id="KW-0456">Lyase</keyword>
<dbReference type="RefSeq" id="WP_115497467.1">
    <property type="nucleotide sequence ID" value="NZ_QRBE01000020.1"/>
</dbReference>
<dbReference type="Pfam" id="PF06754">
    <property type="entry name" value="PhnG"/>
    <property type="match status" value="1"/>
</dbReference>
<dbReference type="AlphaFoldDB" id="A0A370WRW2"/>
<keyword evidence="2" id="KW-1185">Reference proteome</keyword>
<protein>
    <submittedName>
        <fullName evidence="1">Phosphonate C-P lyase system protein PhnG</fullName>
    </submittedName>
</protein>
<dbReference type="GO" id="GO:0019634">
    <property type="term" value="P:organic phosphonate metabolic process"/>
    <property type="evidence" value="ECO:0007669"/>
    <property type="project" value="InterPro"/>
</dbReference>
<dbReference type="GO" id="GO:0016829">
    <property type="term" value="F:lyase activity"/>
    <property type="evidence" value="ECO:0007669"/>
    <property type="project" value="UniProtKB-KW"/>
</dbReference>
<organism evidence="1 2">
    <name type="scientific">Dyella monticola</name>
    <dbReference type="NCBI Taxonomy" id="1927958"/>
    <lineage>
        <taxon>Bacteria</taxon>
        <taxon>Pseudomonadati</taxon>
        <taxon>Pseudomonadota</taxon>
        <taxon>Gammaproteobacteria</taxon>
        <taxon>Lysobacterales</taxon>
        <taxon>Rhodanobacteraceae</taxon>
        <taxon>Dyella</taxon>
    </lineage>
</organism>
<gene>
    <name evidence="1" type="primary">phnG</name>
    <name evidence="1" type="ORF">DWU98_20530</name>
</gene>
<dbReference type="OrthoDB" id="530475at2"/>
<proteinExistence type="predicted"/>
<evidence type="ECO:0000313" key="2">
    <source>
        <dbReference type="Proteomes" id="UP000254258"/>
    </source>
</evidence>